<dbReference type="Proteomes" id="UP000501094">
    <property type="component" value="Chromosome"/>
</dbReference>
<keyword evidence="1" id="KW-0812">Transmembrane</keyword>
<feature type="transmembrane region" description="Helical" evidence="1">
    <location>
        <begin position="196"/>
        <end position="217"/>
    </location>
</feature>
<dbReference type="Pfam" id="PF01970">
    <property type="entry name" value="TctA"/>
    <property type="match status" value="1"/>
</dbReference>
<dbReference type="InterPro" id="IPR002823">
    <property type="entry name" value="DUF112_TM"/>
</dbReference>
<dbReference type="RefSeq" id="WP_168606396.1">
    <property type="nucleotide sequence ID" value="NZ_CP038852.1"/>
</dbReference>
<feature type="transmembrane region" description="Helical" evidence="1">
    <location>
        <begin position="167"/>
        <end position="184"/>
    </location>
</feature>
<reference evidence="3 4" key="1">
    <citation type="journal article" date="2020" name="Nat. Microbiol.">
        <title>Lysogenic host-virus interactions in SAR11 marine bacteria.</title>
        <authorList>
            <person name="Morris R.M."/>
            <person name="Cain K.R."/>
            <person name="Hvorecny K.L."/>
            <person name="Kollman J.M."/>
        </authorList>
    </citation>
    <scope>NUCLEOTIDE SEQUENCE [LARGE SCALE GENOMIC DNA]</scope>
    <source>
        <strain evidence="3 4">NP1</strain>
    </source>
</reference>
<feature type="domain" description="DUF112" evidence="2">
    <location>
        <begin position="17"/>
        <end position="438"/>
    </location>
</feature>
<dbReference type="PANTHER" id="PTHR35342">
    <property type="entry name" value="TRICARBOXYLIC TRANSPORT PROTEIN"/>
    <property type="match status" value="1"/>
</dbReference>
<feature type="transmembrane region" description="Helical" evidence="1">
    <location>
        <begin position="386"/>
        <end position="404"/>
    </location>
</feature>
<proteinExistence type="predicted"/>
<keyword evidence="4" id="KW-1185">Reference proteome</keyword>
<dbReference type="AlphaFoldDB" id="A0A6H1Q299"/>
<feature type="transmembrane region" description="Helical" evidence="1">
    <location>
        <begin position="468"/>
        <end position="489"/>
    </location>
</feature>
<dbReference type="KEGG" id="peg:E5R92_01725"/>
<name>A0A6H1Q299_9PROT</name>
<protein>
    <submittedName>
        <fullName evidence="3">C4-dicarboxylate ABC transporter permease</fullName>
    </submittedName>
</protein>
<feature type="transmembrane region" description="Helical" evidence="1">
    <location>
        <begin position="410"/>
        <end position="429"/>
    </location>
</feature>
<feature type="transmembrane region" description="Helical" evidence="1">
    <location>
        <begin position="105"/>
        <end position="132"/>
    </location>
</feature>
<evidence type="ECO:0000259" key="2">
    <source>
        <dbReference type="Pfam" id="PF01970"/>
    </source>
</evidence>
<accession>A0A6H1Q299</accession>
<evidence type="ECO:0000313" key="4">
    <source>
        <dbReference type="Proteomes" id="UP000501094"/>
    </source>
</evidence>
<keyword evidence="1" id="KW-1133">Transmembrane helix</keyword>
<organism evidence="3 4">
    <name type="scientific">Candidatus Pelagibacter giovannonii</name>
    <dbReference type="NCBI Taxonomy" id="2563896"/>
    <lineage>
        <taxon>Bacteria</taxon>
        <taxon>Pseudomonadati</taxon>
        <taxon>Pseudomonadota</taxon>
        <taxon>Alphaproteobacteria</taxon>
        <taxon>Candidatus Pelagibacterales</taxon>
        <taxon>Candidatus Pelagibacteraceae</taxon>
        <taxon>Candidatus Pelagibacter</taxon>
    </lineage>
</organism>
<evidence type="ECO:0000256" key="1">
    <source>
        <dbReference type="SAM" id="Phobius"/>
    </source>
</evidence>
<dbReference type="EMBL" id="CP038852">
    <property type="protein sequence ID" value="QIZ20503.1"/>
    <property type="molecule type" value="Genomic_DNA"/>
</dbReference>
<keyword evidence="1" id="KW-0472">Membrane</keyword>
<sequence>MTNIFTDFLSSLSLLNLGLAFSGVLAGIIIGALPGLSATMAVAILVPFTFALEPSSGLIVLGAIYTGAIFGGSWSAILINTPGTPSAVATTFDGYPMAKTGNGDLAMSISCMSSFIGGIVGVICLALFAPPLASISLKFGPTEYFWLAILGLTLISTLAEGDNIKSLIGACLGLLMSMIGVAVIGGDMRMTWNISFLNSGIEIVSAMIGLFCIPVILGLTSMKGKHLSENTTPKSLRLKESFLIMYRKKFEALRGAIIGTFIGILPGAGGSIASIVSYGEAKRSSKNKDNFGKGEPEGLIASETANNATVGGGFIPTLCLGIPGTPPDAVILGALLVQGIRTGDTLFTQQSSIVYTFIFGLLLATIMMLPLGLLMGRYAYKSIIKIPREILIPIIIFLTIIGSYSIQNNILNVYFMFFFGLIGWILNRAGFKASPIVLGLVLGQIAEQGFVQAYIIGSAQENIFANYFARPISIVLVFFIIMGLFLPTLKRIYNRRKNA</sequence>
<feature type="transmembrane region" description="Helical" evidence="1">
    <location>
        <begin position="20"/>
        <end position="46"/>
    </location>
</feature>
<dbReference type="PANTHER" id="PTHR35342:SF5">
    <property type="entry name" value="TRICARBOXYLIC TRANSPORT PROTEIN"/>
    <property type="match status" value="1"/>
</dbReference>
<gene>
    <name evidence="3" type="ORF">E5R92_01725</name>
</gene>
<feature type="transmembrane region" description="Helical" evidence="1">
    <location>
        <begin position="144"/>
        <end position="161"/>
    </location>
</feature>
<feature type="transmembrane region" description="Helical" evidence="1">
    <location>
        <begin position="58"/>
        <end position="79"/>
    </location>
</feature>
<feature type="transmembrane region" description="Helical" evidence="1">
    <location>
        <begin position="353"/>
        <end position="374"/>
    </location>
</feature>
<evidence type="ECO:0000313" key="3">
    <source>
        <dbReference type="EMBL" id="QIZ20503.1"/>
    </source>
</evidence>
<feature type="transmembrane region" description="Helical" evidence="1">
    <location>
        <begin position="436"/>
        <end position="456"/>
    </location>
</feature>